<feature type="chain" id="PRO_5036903982" description="Copper-containing nitrite reductase" evidence="4">
    <location>
        <begin position="25"/>
        <end position="346"/>
    </location>
</feature>
<feature type="signal peptide" evidence="4">
    <location>
        <begin position="1"/>
        <end position="24"/>
    </location>
</feature>
<keyword evidence="2" id="KW-0560">Oxidoreductase</keyword>
<dbReference type="EMBL" id="BMNQ01000081">
    <property type="protein sequence ID" value="GGK08113.1"/>
    <property type="molecule type" value="Genomic_DNA"/>
</dbReference>
<feature type="domain" description="Plastocyanin-like" evidence="6">
    <location>
        <begin position="85"/>
        <end position="192"/>
    </location>
</feature>
<evidence type="ECO:0008006" key="9">
    <source>
        <dbReference type="Google" id="ProtNLM"/>
    </source>
</evidence>
<name>A0A917V1C9_9BACI</name>
<dbReference type="InterPro" id="IPR011706">
    <property type="entry name" value="Cu-oxidase_C"/>
</dbReference>
<dbReference type="AlphaFoldDB" id="A0A917V1C9"/>
<keyword evidence="1" id="KW-0479">Metal-binding</keyword>
<dbReference type="PANTHER" id="PTHR11709:SF394">
    <property type="entry name" value="FI03373P-RELATED"/>
    <property type="match status" value="1"/>
</dbReference>
<protein>
    <recommendedName>
        <fullName evidence="9">Copper-containing nitrite reductase</fullName>
    </recommendedName>
</protein>
<comment type="caution">
    <text evidence="7">The sequence shown here is derived from an EMBL/GenBank/DDBJ whole genome shotgun (WGS) entry which is preliminary data.</text>
</comment>
<reference evidence="7" key="1">
    <citation type="journal article" date="2014" name="Int. J. Syst. Evol. Microbiol.">
        <title>Complete genome sequence of Corynebacterium casei LMG S-19264T (=DSM 44701T), isolated from a smear-ripened cheese.</title>
        <authorList>
            <consortium name="US DOE Joint Genome Institute (JGI-PGF)"/>
            <person name="Walter F."/>
            <person name="Albersmeier A."/>
            <person name="Kalinowski J."/>
            <person name="Ruckert C."/>
        </authorList>
    </citation>
    <scope>NUCLEOTIDE SEQUENCE</scope>
    <source>
        <strain evidence="7">JCM 12580</strain>
    </source>
</reference>
<dbReference type="InterPro" id="IPR045087">
    <property type="entry name" value="Cu-oxidase_fam"/>
</dbReference>
<organism evidence="7 8">
    <name type="scientific">Lentibacillus kapialis</name>
    <dbReference type="NCBI Taxonomy" id="340214"/>
    <lineage>
        <taxon>Bacteria</taxon>
        <taxon>Bacillati</taxon>
        <taxon>Bacillota</taxon>
        <taxon>Bacilli</taxon>
        <taxon>Bacillales</taxon>
        <taxon>Bacillaceae</taxon>
        <taxon>Lentibacillus</taxon>
    </lineage>
</organism>
<dbReference type="Pfam" id="PF07731">
    <property type="entry name" value="Cu-oxidase_2"/>
    <property type="match status" value="1"/>
</dbReference>
<sequence>MFKRMGIHTAIGLSALVLLLSACSEENVEPQTDVSSDLDSTVQQASAEKSPEVIEAHHGVNQNPTPLDIEREGSDVYINMTAQITDIEIDDDYNYKAWTFNGEAPGPLVVVNEGDTIHFTLENMDPSIPHSMDFHAVHTAPDKGFADVAPNDEGTFVYQASSPGVFMYHCGTDPVLSHIANGMHGVIIVQPDDGYPTDGEVDKEYVIIQNEWYKYNDLENMTNGEPSQVVLSTKALHDEQPNTNGTVGALLDEPLEAKVGDKVRFYINNVGPNEVSSFHVIGTMFDDVYIDGNPANHQEGMQTVGLPASGGAVVEFTVKEPGTYKFVTHQFNHVQKGGVGKLIVTE</sequence>
<accession>A0A917V1C9</accession>
<keyword evidence="3" id="KW-0186">Copper</keyword>
<dbReference type="Pfam" id="PF07732">
    <property type="entry name" value="Cu-oxidase_3"/>
    <property type="match status" value="1"/>
</dbReference>
<reference evidence="7" key="2">
    <citation type="submission" date="2020-09" db="EMBL/GenBank/DDBJ databases">
        <authorList>
            <person name="Sun Q."/>
            <person name="Ohkuma M."/>
        </authorList>
    </citation>
    <scope>NUCLEOTIDE SEQUENCE</scope>
    <source>
        <strain evidence="7">JCM 12580</strain>
    </source>
</reference>
<evidence type="ECO:0000313" key="7">
    <source>
        <dbReference type="EMBL" id="GGK08113.1"/>
    </source>
</evidence>
<dbReference type="GO" id="GO:0016491">
    <property type="term" value="F:oxidoreductase activity"/>
    <property type="evidence" value="ECO:0007669"/>
    <property type="project" value="UniProtKB-KW"/>
</dbReference>
<evidence type="ECO:0000313" key="8">
    <source>
        <dbReference type="Proteomes" id="UP000658382"/>
    </source>
</evidence>
<evidence type="ECO:0000256" key="3">
    <source>
        <dbReference type="ARBA" id="ARBA00023008"/>
    </source>
</evidence>
<evidence type="ECO:0000259" key="6">
    <source>
        <dbReference type="Pfam" id="PF07732"/>
    </source>
</evidence>
<dbReference type="InterPro" id="IPR011707">
    <property type="entry name" value="Cu-oxidase-like_N"/>
</dbReference>
<dbReference type="SUPFAM" id="SSF49503">
    <property type="entry name" value="Cupredoxins"/>
    <property type="match status" value="2"/>
</dbReference>
<dbReference type="CDD" id="cd11020">
    <property type="entry name" value="CuRO_1_CuNIR"/>
    <property type="match status" value="1"/>
</dbReference>
<dbReference type="PANTHER" id="PTHR11709">
    <property type="entry name" value="MULTI-COPPER OXIDASE"/>
    <property type="match status" value="1"/>
</dbReference>
<dbReference type="CDD" id="cd04208">
    <property type="entry name" value="CuRO_2_CuNIR"/>
    <property type="match status" value="1"/>
</dbReference>
<dbReference type="Gene3D" id="2.60.40.420">
    <property type="entry name" value="Cupredoxins - blue copper proteins"/>
    <property type="match status" value="2"/>
</dbReference>
<dbReference type="InterPro" id="IPR008972">
    <property type="entry name" value="Cupredoxin"/>
</dbReference>
<keyword evidence="8" id="KW-1185">Reference proteome</keyword>
<dbReference type="Proteomes" id="UP000658382">
    <property type="component" value="Unassembled WGS sequence"/>
</dbReference>
<dbReference type="PROSITE" id="PS51257">
    <property type="entry name" value="PROKAR_LIPOPROTEIN"/>
    <property type="match status" value="1"/>
</dbReference>
<evidence type="ECO:0000256" key="1">
    <source>
        <dbReference type="ARBA" id="ARBA00022723"/>
    </source>
</evidence>
<dbReference type="RefSeq" id="WP_188634233.1">
    <property type="nucleotide sequence ID" value="NZ_BMNQ01000081.1"/>
</dbReference>
<keyword evidence="4" id="KW-0732">Signal</keyword>
<dbReference type="GO" id="GO:0005507">
    <property type="term" value="F:copper ion binding"/>
    <property type="evidence" value="ECO:0007669"/>
    <property type="project" value="InterPro"/>
</dbReference>
<evidence type="ECO:0000256" key="2">
    <source>
        <dbReference type="ARBA" id="ARBA00023002"/>
    </source>
</evidence>
<feature type="domain" description="Plastocyanin-like" evidence="5">
    <location>
        <begin position="237"/>
        <end position="345"/>
    </location>
</feature>
<proteinExistence type="predicted"/>
<evidence type="ECO:0000256" key="4">
    <source>
        <dbReference type="SAM" id="SignalP"/>
    </source>
</evidence>
<evidence type="ECO:0000259" key="5">
    <source>
        <dbReference type="Pfam" id="PF07731"/>
    </source>
</evidence>
<gene>
    <name evidence="7" type="ORF">GCM10007063_33220</name>
</gene>